<sequence length="394" mass="44777">MSAPILSFHSRSPSSRFPVRNRKPSARLRSMAERAPAIPPSPIHSASVRKSAKGALQRRLTSTPTTQSPQGKSDDEFWKTPGMRTLIKCYANADTLWRLRGNGYKAKDVHAGIAKSINNAHTTEGLQWTWMDVKVSIAYVRRQYKKARALMEEKLPGATKRSLQAQVMKICPEFDQLDAVLAGRRSVIKTRSGADNDHHVNVDSMDTTNNEEDPLGDLGEVDSAEENCSSSDVTVTNSDDIAPASEAQSIDMTDPRTGQIAAIMDTVQRIAEAQMQDQRLIAELLMQDGYKNLIQEREVKLEKREAALELREKEHYTQMMERDAAARRRLDEELAARRELFNLELSREKKEFYEDLLRRKEELKQEEQLVKDERDKYFMALAEAKILKMNVGRT</sequence>
<reference evidence="3" key="2">
    <citation type="journal article" date="2022" name="Microbiol. Resour. Announc.">
        <title>Whole-Genome Sequence of Entomortierella parvispora E1425, a Mucoromycotan Fungus Associated with Burkholderiaceae-Related Endosymbiotic Bacteria.</title>
        <authorList>
            <person name="Herlambang A."/>
            <person name="Guo Y."/>
            <person name="Takashima Y."/>
            <person name="Narisawa K."/>
            <person name="Ohta H."/>
            <person name="Nishizawa T."/>
        </authorList>
    </citation>
    <scope>NUCLEOTIDE SEQUENCE</scope>
    <source>
        <strain evidence="3">E1425</strain>
    </source>
</reference>
<dbReference type="OrthoDB" id="2437094at2759"/>
<evidence type="ECO:0000313" key="3">
    <source>
        <dbReference type="EMBL" id="GJJ72048.1"/>
    </source>
</evidence>
<gene>
    <name evidence="3" type="ORF">EMPS_04405</name>
</gene>
<dbReference type="EMBL" id="BQFW01000006">
    <property type="protein sequence ID" value="GJJ72048.1"/>
    <property type="molecule type" value="Genomic_DNA"/>
</dbReference>
<accession>A0A9P3H945</accession>
<feature type="region of interest" description="Disordered" evidence="2">
    <location>
        <begin position="1"/>
        <end position="78"/>
    </location>
</feature>
<dbReference type="Proteomes" id="UP000827284">
    <property type="component" value="Unassembled WGS sequence"/>
</dbReference>
<protein>
    <submittedName>
        <fullName evidence="3">Uncharacterized protein</fullName>
    </submittedName>
</protein>
<feature type="compositionally biased region" description="Low complexity" evidence="2">
    <location>
        <begin position="7"/>
        <end position="18"/>
    </location>
</feature>
<keyword evidence="1" id="KW-0175">Coiled coil</keyword>
<feature type="coiled-coil region" evidence="1">
    <location>
        <begin position="343"/>
        <end position="376"/>
    </location>
</feature>
<feature type="compositionally biased region" description="Polar residues" evidence="2">
    <location>
        <begin position="59"/>
        <end position="71"/>
    </location>
</feature>
<reference evidence="3" key="1">
    <citation type="submission" date="2021-11" db="EMBL/GenBank/DDBJ databases">
        <authorList>
            <person name="Herlambang A."/>
            <person name="Guo Y."/>
            <person name="Takashima Y."/>
            <person name="Nishizawa T."/>
        </authorList>
    </citation>
    <scope>NUCLEOTIDE SEQUENCE</scope>
    <source>
        <strain evidence="3">E1425</strain>
    </source>
</reference>
<comment type="caution">
    <text evidence="3">The sequence shown here is derived from an EMBL/GenBank/DDBJ whole genome shotgun (WGS) entry which is preliminary data.</text>
</comment>
<keyword evidence="4" id="KW-1185">Reference proteome</keyword>
<evidence type="ECO:0000256" key="1">
    <source>
        <dbReference type="SAM" id="Coils"/>
    </source>
</evidence>
<evidence type="ECO:0000256" key="2">
    <source>
        <dbReference type="SAM" id="MobiDB-lite"/>
    </source>
</evidence>
<name>A0A9P3H945_9FUNG</name>
<dbReference type="AlphaFoldDB" id="A0A9P3H945"/>
<proteinExistence type="predicted"/>
<organism evidence="3 4">
    <name type="scientific">Entomortierella parvispora</name>
    <dbReference type="NCBI Taxonomy" id="205924"/>
    <lineage>
        <taxon>Eukaryota</taxon>
        <taxon>Fungi</taxon>
        <taxon>Fungi incertae sedis</taxon>
        <taxon>Mucoromycota</taxon>
        <taxon>Mortierellomycotina</taxon>
        <taxon>Mortierellomycetes</taxon>
        <taxon>Mortierellales</taxon>
        <taxon>Mortierellaceae</taxon>
        <taxon>Entomortierella</taxon>
    </lineage>
</organism>
<feature type="region of interest" description="Disordered" evidence="2">
    <location>
        <begin position="192"/>
        <end position="212"/>
    </location>
</feature>
<feature type="compositionally biased region" description="Basic and acidic residues" evidence="2">
    <location>
        <begin position="192"/>
        <end position="201"/>
    </location>
</feature>
<evidence type="ECO:0000313" key="4">
    <source>
        <dbReference type="Proteomes" id="UP000827284"/>
    </source>
</evidence>